<dbReference type="Gene3D" id="3.90.1150.10">
    <property type="entry name" value="Aspartate Aminotransferase, domain 1"/>
    <property type="match status" value="1"/>
</dbReference>
<protein>
    <submittedName>
        <fullName evidence="5">Pyridoxal-5'-phosphate-dependent protein</fullName>
    </submittedName>
</protein>
<evidence type="ECO:0000313" key="5">
    <source>
        <dbReference type="EMBL" id="GIM70154.1"/>
    </source>
</evidence>
<evidence type="ECO:0000256" key="3">
    <source>
        <dbReference type="PIRSR" id="PIRSR000390-2"/>
    </source>
</evidence>
<dbReference type="PANTHER" id="PTHR30244:SF34">
    <property type="entry name" value="DTDP-4-AMINO-4,6-DIDEOXYGALACTOSE TRANSAMINASE"/>
    <property type="match status" value="1"/>
</dbReference>
<evidence type="ECO:0000256" key="4">
    <source>
        <dbReference type="RuleBase" id="RU004508"/>
    </source>
</evidence>
<dbReference type="Gene3D" id="3.40.640.10">
    <property type="entry name" value="Type I PLP-dependent aspartate aminotransferase-like (Major domain)"/>
    <property type="match status" value="1"/>
</dbReference>
<dbReference type="EMBL" id="BOQP01000008">
    <property type="protein sequence ID" value="GIM70154.1"/>
    <property type="molecule type" value="Genomic_DNA"/>
</dbReference>
<dbReference type="GO" id="GO:0008483">
    <property type="term" value="F:transaminase activity"/>
    <property type="evidence" value="ECO:0007669"/>
    <property type="project" value="TreeGrafter"/>
</dbReference>
<dbReference type="Proteomes" id="UP000680865">
    <property type="component" value="Unassembled WGS sequence"/>
</dbReference>
<dbReference type="InterPro" id="IPR015422">
    <property type="entry name" value="PyrdxlP-dep_Trfase_small"/>
</dbReference>
<keyword evidence="6" id="KW-1185">Reference proteome</keyword>
<evidence type="ECO:0000256" key="2">
    <source>
        <dbReference type="PIRSR" id="PIRSR000390-1"/>
    </source>
</evidence>
<keyword evidence="3 4" id="KW-0663">Pyridoxal phosphate</keyword>
<sequence>MLSSPDIGPLEQEYVLAALRSGWVAPIGPDLDAFERELAERTGVAHAVALSSGTAALHLALLGVGVGPGDVVVVPTLTFAATANAVVYTGATPYFVDCDPATGNLDPDLLGAALAGLRRDSTPVGAVLTVDLFGLCADYDRVLPMCERYGVPVIEDAAEALGADHRGRPAGSFGQAAALSFNGNKIMTTSGGGMLLTAHAALADRARYLATQARLPVPHYEHTDIGYNYRLSNVLAALGRAQLCRLDEMIARRRDLRRRYGKLFAGLEGVRILGDSDGTNAWLTPVVADPEEAGWSTTELAAHLTAARIETRPIWKPMHLQPVFAGRPGLLSGAAERLFDTGLILPSGSSLGEEQIAHVTAAITEFLDDHA</sequence>
<evidence type="ECO:0000313" key="6">
    <source>
        <dbReference type="Proteomes" id="UP000680865"/>
    </source>
</evidence>
<dbReference type="SUPFAM" id="SSF53383">
    <property type="entry name" value="PLP-dependent transferases"/>
    <property type="match status" value="1"/>
</dbReference>
<dbReference type="PANTHER" id="PTHR30244">
    <property type="entry name" value="TRANSAMINASE"/>
    <property type="match status" value="1"/>
</dbReference>
<feature type="active site" description="Proton acceptor" evidence="2">
    <location>
        <position position="185"/>
    </location>
</feature>
<comment type="cofactor">
    <cofactor evidence="1">
        <name>pyridoxal 5'-phosphate</name>
        <dbReference type="ChEBI" id="CHEBI:597326"/>
    </cofactor>
</comment>
<accession>A0A919SEF7</accession>
<comment type="similarity">
    <text evidence="4">Belongs to the DegT/DnrJ/EryC1 family.</text>
</comment>
<organism evidence="5 6">
    <name type="scientific">Winogradskya consettensis</name>
    <dbReference type="NCBI Taxonomy" id="113560"/>
    <lineage>
        <taxon>Bacteria</taxon>
        <taxon>Bacillati</taxon>
        <taxon>Actinomycetota</taxon>
        <taxon>Actinomycetes</taxon>
        <taxon>Micromonosporales</taxon>
        <taxon>Micromonosporaceae</taxon>
        <taxon>Winogradskya</taxon>
    </lineage>
</organism>
<dbReference type="GO" id="GO:0000271">
    <property type="term" value="P:polysaccharide biosynthetic process"/>
    <property type="evidence" value="ECO:0007669"/>
    <property type="project" value="TreeGrafter"/>
</dbReference>
<dbReference type="InterPro" id="IPR015424">
    <property type="entry name" value="PyrdxlP-dep_Trfase"/>
</dbReference>
<dbReference type="GO" id="GO:0030170">
    <property type="term" value="F:pyridoxal phosphate binding"/>
    <property type="evidence" value="ECO:0007669"/>
    <property type="project" value="TreeGrafter"/>
</dbReference>
<proteinExistence type="inferred from homology"/>
<dbReference type="CDD" id="cd00616">
    <property type="entry name" value="AHBA_syn"/>
    <property type="match status" value="1"/>
</dbReference>
<gene>
    <name evidence="5" type="ORF">Aco04nite_18790</name>
</gene>
<evidence type="ECO:0000256" key="1">
    <source>
        <dbReference type="ARBA" id="ARBA00001933"/>
    </source>
</evidence>
<dbReference type="InterPro" id="IPR015421">
    <property type="entry name" value="PyrdxlP-dep_Trfase_major"/>
</dbReference>
<dbReference type="PIRSF" id="PIRSF000390">
    <property type="entry name" value="PLP_StrS"/>
    <property type="match status" value="1"/>
</dbReference>
<dbReference type="InterPro" id="IPR000653">
    <property type="entry name" value="DegT/StrS_aminotransferase"/>
</dbReference>
<comment type="caution">
    <text evidence="5">The sequence shown here is derived from an EMBL/GenBank/DDBJ whole genome shotgun (WGS) entry which is preliminary data.</text>
</comment>
<feature type="modified residue" description="N6-(pyridoxal phosphate)lysine" evidence="3">
    <location>
        <position position="185"/>
    </location>
</feature>
<name>A0A919SEF7_9ACTN</name>
<reference evidence="5" key="1">
    <citation type="submission" date="2021-03" db="EMBL/GenBank/DDBJ databases">
        <title>Whole genome shotgun sequence of Actinoplanes consettensis NBRC 14913.</title>
        <authorList>
            <person name="Komaki H."/>
            <person name="Tamura T."/>
        </authorList>
    </citation>
    <scope>NUCLEOTIDE SEQUENCE</scope>
    <source>
        <strain evidence="5">NBRC 14913</strain>
    </source>
</reference>
<dbReference type="Pfam" id="PF01041">
    <property type="entry name" value="DegT_DnrJ_EryC1"/>
    <property type="match status" value="1"/>
</dbReference>
<dbReference type="AlphaFoldDB" id="A0A919SEF7"/>